<keyword evidence="1" id="KW-0547">Nucleotide-binding</keyword>
<dbReference type="GO" id="GO:0005524">
    <property type="term" value="F:ATP binding"/>
    <property type="evidence" value="ECO:0007669"/>
    <property type="project" value="UniProtKB-KW"/>
</dbReference>
<dbReference type="GO" id="GO:0006529">
    <property type="term" value="P:asparagine biosynthetic process"/>
    <property type="evidence" value="ECO:0007669"/>
    <property type="project" value="InterPro"/>
</dbReference>
<dbReference type="InterPro" id="IPR050795">
    <property type="entry name" value="Asn_Synthetase"/>
</dbReference>
<evidence type="ECO:0000313" key="4">
    <source>
        <dbReference type="EMBL" id="HIG63970.1"/>
    </source>
</evidence>
<comment type="caution">
    <text evidence="4">The sequence shown here is derived from an EMBL/GenBank/DDBJ whole genome shotgun (WGS) entry which is preliminary data.</text>
</comment>
<dbReference type="Gene3D" id="3.40.50.620">
    <property type="entry name" value="HUPs"/>
    <property type="match status" value="1"/>
</dbReference>
<accession>A0A7C8DH74</accession>
<name>A0A7C8DH74_9ARCH</name>
<evidence type="ECO:0000259" key="3">
    <source>
        <dbReference type="Pfam" id="PF00733"/>
    </source>
</evidence>
<evidence type="ECO:0000313" key="5">
    <source>
        <dbReference type="Proteomes" id="UP000589516"/>
    </source>
</evidence>
<dbReference type="PANTHER" id="PTHR11772">
    <property type="entry name" value="ASPARAGINE SYNTHETASE"/>
    <property type="match status" value="1"/>
</dbReference>
<dbReference type="SUPFAM" id="SSF52402">
    <property type="entry name" value="Adenine nucleotide alpha hydrolases-like"/>
    <property type="match status" value="1"/>
</dbReference>
<dbReference type="InterPro" id="IPR001962">
    <property type="entry name" value="Asn_synthase"/>
</dbReference>
<keyword evidence="2" id="KW-0067">ATP-binding</keyword>
<reference evidence="5" key="1">
    <citation type="journal article" date="2019" name="bioRxiv">
        <title>Genome diversification in globally distributed novel marine Proteobacteria is linked to environmental adaptation.</title>
        <authorList>
            <person name="Zhou Z."/>
            <person name="Tran P.Q."/>
            <person name="Kieft K."/>
            <person name="Anantharaman K."/>
        </authorList>
    </citation>
    <scope>NUCLEOTIDE SEQUENCE [LARGE SCALE GENOMIC DNA]</scope>
</reference>
<dbReference type="GO" id="GO:0004066">
    <property type="term" value="F:asparagine synthase (glutamine-hydrolyzing) activity"/>
    <property type="evidence" value="ECO:0007669"/>
    <property type="project" value="InterPro"/>
</dbReference>
<dbReference type="EMBL" id="DUAV01000034">
    <property type="protein sequence ID" value="HIG63970.1"/>
    <property type="molecule type" value="Genomic_DNA"/>
</dbReference>
<evidence type="ECO:0000256" key="2">
    <source>
        <dbReference type="ARBA" id="ARBA00022840"/>
    </source>
</evidence>
<organism evidence="4 5">
    <name type="scientific">Marine Group III euryarchaeote</name>
    <dbReference type="NCBI Taxonomy" id="2173149"/>
    <lineage>
        <taxon>Archaea</taxon>
        <taxon>Methanobacteriati</taxon>
        <taxon>Thermoplasmatota</taxon>
        <taxon>Thermoplasmata</taxon>
        <taxon>Candidatus Thermoprofundales</taxon>
    </lineage>
</organism>
<dbReference type="CDD" id="cd01991">
    <property type="entry name" value="Asn_synthase_B_C"/>
    <property type="match status" value="1"/>
</dbReference>
<dbReference type="PANTHER" id="PTHR11772:SF2">
    <property type="entry name" value="ASPARAGINE SYNTHETASE [GLUTAMINE-HYDROLYZING]"/>
    <property type="match status" value="1"/>
</dbReference>
<proteinExistence type="predicted"/>
<dbReference type="AlphaFoldDB" id="A0A7C8DH74"/>
<dbReference type="GO" id="GO:0005829">
    <property type="term" value="C:cytosol"/>
    <property type="evidence" value="ECO:0007669"/>
    <property type="project" value="TreeGrafter"/>
</dbReference>
<dbReference type="Pfam" id="PF00733">
    <property type="entry name" value="Asn_synthase"/>
    <property type="match status" value="2"/>
</dbReference>
<feature type="domain" description="Asparagine synthetase" evidence="3">
    <location>
        <begin position="12"/>
        <end position="147"/>
    </location>
</feature>
<evidence type="ECO:0000256" key="1">
    <source>
        <dbReference type="ARBA" id="ARBA00022741"/>
    </source>
</evidence>
<gene>
    <name evidence="4" type="ORF">EYQ16_05605</name>
</gene>
<sequence length="313" mass="32398">MGKVGDARIAQLASAIETAVAAATSGPATVAFSGGVDSSLVAMLASSHAETELLVVGTPGAHDLAAAEESAALLDLNISRLEISPTQMVAASQELAATLRLSQQEVEFLLPFWLVAREATHPLLLCGQGADELFGGYERFRRPGAAPDLAAEVAELQARLPQREEAIARHFAAEVACPFLDARVVAAAEAFPQTERILAPGKGPLRAVAAELGLPAVIAQRPKKAAQYGSGAQKAIRGAQQQRLALTLRFPSVAVAASVAVATTPDNAGWVTLERDGATLEVRIVAASVGSLREAAEDFLACAALAARVAEKD</sequence>
<dbReference type="InterPro" id="IPR014729">
    <property type="entry name" value="Rossmann-like_a/b/a_fold"/>
</dbReference>
<feature type="domain" description="Asparagine synthetase" evidence="3">
    <location>
        <begin position="155"/>
        <end position="244"/>
    </location>
</feature>
<protein>
    <recommendedName>
        <fullName evidence="3">Asparagine synthetase domain-containing protein</fullName>
    </recommendedName>
</protein>
<dbReference type="Proteomes" id="UP000589516">
    <property type="component" value="Unassembled WGS sequence"/>
</dbReference>
<dbReference type="NCBIfam" id="NF011470">
    <property type="entry name" value="PRK14887.1"/>
    <property type="match status" value="1"/>
</dbReference>